<dbReference type="EMBL" id="QSSQ01000077">
    <property type="protein sequence ID" value="RGL91907.1"/>
    <property type="molecule type" value="Genomic_DNA"/>
</dbReference>
<evidence type="ECO:0000313" key="4">
    <source>
        <dbReference type="Proteomes" id="UP000095651"/>
    </source>
</evidence>
<evidence type="ECO:0000313" key="5">
    <source>
        <dbReference type="Proteomes" id="UP000261257"/>
    </source>
</evidence>
<evidence type="ECO:0000313" key="3">
    <source>
        <dbReference type="EMBL" id="RGL91907.1"/>
    </source>
</evidence>
<reference evidence="3 5" key="2">
    <citation type="submission" date="2018-08" db="EMBL/GenBank/DDBJ databases">
        <title>A genome reference for cultivated species of the human gut microbiota.</title>
        <authorList>
            <person name="Zou Y."/>
            <person name="Xue W."/>
            <person name="Luo G."/>
        </authorList>
    </citation>
    <scope>NUCLEOTIDE SEQUENCE [LARGE SCALE GENOMIC DNA]</scope>
    <source>
        <strain evidence="3 5">TF05-11AC</strain>
    </source>
</reference>
<dbReference type="Proteomes" id="UP000261257">
    <property type="component" value="Unassembled WGS sequence"/>
</dbReference>
<dbReference type="RefSeq" id="WP_055658672.1">
    <property type="nucleotide sequence ID" value="NZ_CABIXC010000015.1"/>
</dbReference>
<sequence length="142" mass="16663">MLSEEKIKIMTNLAMFEKKEGNRIFPVNRYFKSDYISSKLLRSFFSYTLSFLLGLVLWVLCDIEKWLNVMWIESLIELGMKVGVIYLAGLVVYLIISLCIYARRYDYASRGMKVYMAKLKRLDKRYEGNSRPGTRTKGGRTQ</sequence>
<accession>A0A174JDL0</accession>
<keyword evidence="1" id="KW-1133">Transmembrane helix</keyword>
<evidence type="ECO:0000256" key="1">
    <source>
        <dbReference type="SAM" id="Phobius"/>
    </source>
</evidence>
<reference evidence="2 4" key="1">
    <citation type="submission" date="2015-09" db="EMBL/GenBank/DDBJ databases">
        <authorList>
            <consortium name="Pathogen Informatics"/>
        </authorList>
    </citation>
    <scope>NUCLEOTIDE SEQUENCE [LARGE SCALE GENOMIC DNA]</scope>
    <source>
        <strain evidence="2 4">2789STDY5608850</strain>
    </source>
</reference>
<dbReference type="AlphaFoldDB" id="A0A174JDL0"/>
<name>A0A174JDL0_9FIRM</name>
<dbReference type="GeneID" id="86060650"/>
<protein>
    <submittedName>
        <fullName evidence="2">Uncharacterized protein</fullName>
    </submittedName>
</protein>
<keyword evidence="1" id="KW-0812">Transmembrane</keyword>
<feature type="transmembrane region" description="Helical" evidence="1">
    <location>
        <begin position="80"/>
        <end position="102"/>
    </location>
</feature>
<dbReference type="Proteomes" id="UP000095651">
    <property type="component" value="Unassembled WGS sequence"/>
</dbReference>
<proteinExistence type="predicted"/>
<keyword evidence="1" id="KW-0472">Membrane</keyword>
<feature type="transmembrane region" description="Helical" evidence="1">
    <location>
        <begin position="40"/>
        <end position="60"/>
    </location>
</feature>
<dbReference type="EMBL" id="CYZE01000015">
    <property type="protein sequence ID" value="CUO97763.1"/>
    <property type="molecule type" value="Genomic_DNA"/>
</dbReference>
<gene>
    <name evidence="3" type="ORF">DXC39_33000</name>
    <name evidence="2" type="ORF">ERS852407_04590</name>
</gene>
<organism evidence="2 4">
    <name type="scientific">Hungatella hathewayi</name>
    <dbReference type="NCBI Taxonomy" id="154046"/>
    <lineage>
        <taxon>Bacteria</taxon>
        <taxon>Bacillati</taxon>
        <taxon>Bacillota</taxon>
        <taxon>Clostridia</taxon>
        <taxon>Lachnospirales</taxon>
        <taxon>Lachnospiraceae</taxon>
        <taxon>Hungatella</taxon>
    </lineage>
</organism>
<evidence type="ECO:0000313" key="2">
    <source>
        <dbReference type="EMBL" id="CUO97763.1"/>
    </source>
</evidence>